<keyword evidence="2" id="KW-1185">Reference proteome</keyword>
<evidence type="ECO:0000313" key="2">
    <source>
        <dbReference type="Proteomes" id="UP000316778"/>
    </source>
</evidence>
<dbReference type="AlphaFoldDB" id="A0A562T428"/>
<reference evidence="1 2" key="1">
    <citation type="journal article" date="2013" name="Stand. Genomic Sci.">
        <title>Genomic Encyclopedia of Type Strains, Phase I: The one thousand microbial genomes (KMG-I) project.</title>
        <authorList>
            <person name="Kyrpides N.C."/>
            <person name="Woyke T."/>
            <person name="Eisen J.A."/>
            <person name="Garrity G."/>
            <person name="Lilburn T.G."/>
            <person name="Beck B.J."/>
            <person name="Whitman W.B."/>
            <person name="Hugenholtz P."/>
            <person name="Klenk H.P."/>
        </authorList>
    </citation>
    <scope>NUCLEOTIDE SEQUENCE [LARGE SCALE GENOMIC DNA]</scope>
    <source>
        <strain evidence="1 2">DSM 13484</strain>
    </source>
</reference>
<gene>
    <name evidence="1" type="ORF">LX66_1887</name>
</gene>
<organism evidence="1 2">
    <name type="scientific">Chitinophaga japonensis</name>
    <name type="common">Flexibacter japonensis</name>
    <dbReference type="NCBI Taxonomy" id="104662"/>
    <lineage>
        <taxon>Bacteria</taxon>
        <taxon>Pseudomonadati</taxon>
        <taxon>Bacteroidota</taxon>
        <taxon>Chitinophagia</taxon>
        <taxon>Chitinophagales</taxon>
        <taxon>Chitinophagaceae</taxon>
        <taxon>Chitinophaga</taxon>
    </lineage>
</organism>
<comment type="caution">
    <text evidence="1">The sequence shown here is derived from an EMBL/GenBank/DDBJ whole genome shotgun (WGS) entry which is preliminary data.</text>
</comment>
<dbReference type="Proteomes" id="UP000316778">
    <property type="component" value="Unassembled WGS sequence"/>
</dbReference>
<proteinExistence type="predicted"/>
<name>A0A562T428_CHIJA</name>
<dbReference type="EMBL" id="VLLG01000003">
    <property type="protein sequence ID" value="TWI87816.1"/>
    <property type="molecule type" value="Genomic_DNA"/>
</dbReference>
<accession>A0A562T428</accession>
<protein>
    <submittedName>
        <fullName evidence="1">Uncharacterized protein</fullName>
    </submittedName>
</protein>
<evidence type="ECO:0000313" key="1">
    <source>
        <dbReference type="EMBL" id="TWI87816.1"/>
    </source>
</evidence>
<dbReference type="RefSeq" id="WP_145712272.1">
    <property type="nucleotide sequence ID" value="NZ_BAAAFY010000001.1"/>
</dbReference>
<sequence>MTNKCRNCKMNNHPISAFFHWRFCAEATNRKGKYFKGYYFNVIADSYPLARSLLDVQAKRKRLRLGKIRSVNVTGIAFAYYLTKGMPFVERDDYHHIQWPLIPAEH</sequence>